<accession>A0A1A9W371</accession>
<reference evidence="2" key="1">
    <citation type="submission" date="2014-03" db="EMBL/GenBank/DDBJ databases">
        <authorList>
            <person name="Aksoy S."/>
            <person name="Warren W."/>
            <person name="Wilson R.K."/>
        </authorList>
    </citation>
    <scope>NUCLEOTIDE SEQUENCE [LARGE SCALE GENOMIC DNA]</scope>
    <source>
        <strain evidence="2">IAEA</strain>
    </source>
</reference>
<name>A0A1A9W371_9MUSC</name>
<evidence type="ECO:0000313" key="1">
    <source>
        <dbReference type="EnsemblMetazoa" id="GBRI004742-PA"/>
    </source>
</evidence>
<dbReference type="EnsemblMetazoa" id="GBRI004742-RA">
    <property type="protein sequence ID" value="GBRI004742-PA"/>
    <property type="gene ID" value="GBRI004742"/>
</dbReference>
<evidence type="ECO:0000313" key="2">
    <source>
        <dbReference type="Proteomes" id="UP000091820"/>
    </source>
</evidence>
<dbReference type="VEuPathDB" id="VectorBase:GBRI004742"/>
<dbReference type="Proteomes" id="UP000091820">
    <property type="component" value="Unassembled WGS sequence"/>
</dbReference>
<keyword evidence="2" id="KW-1185">Reference proteome</keyword>
<dbReference type="AlphaFoldDB" id="A0A1A9W371"/>
<protein>
    <submittedName>
        <fullName evidence="1">Uncharacterized protein</fullName>
    </submittedName>
</protein>
<reference evidence="1" key="2">
    <citation type="submission" date="2020-05" db="UniProtKB">
        <authorList>
            <consortium name="EnsemblMetazoa"/>
        </authorList>
    </citation>
    <scope>IDENTIFICATION</scope>
    <source>
        <strain evidence="1">IAEA</strain>
    </source>
</reference>
<organism evidence="1 2">
    <name type="scientific">Glossina brevipalpis</name>
    <dbReference type="NCBI Taxonomy" id="37001"/>
    <lineage>
        <taxon>Eukaryota</taxon>
        <taxon>Metazoa</taxon>
        <taxon>Ecdysozoa</taxon>
        <taxon>Arthropoda</taxon>
        <taxon>Hexapoda</taxon>
        <taxon>Insecta</taxon>
        <taxon>Pterygota</taxon>
        <taxon>Neoptera</taxon>
        <taxon>Endopterygota</taxon>
        <taxon>Diptera</taxon>
        <taxon>Brachycera</taxon>
        <taxon>Muscomorpha</taxon>
        <taxon>Hippoboscoidea</taxon>
        <taxon>Glossinidae</taxon>
        <taxon>Glossina</taxon>
    </lineage>
</organism>
<proteinExistence type="predicted"/>
<sequence length="123" mass="13747">MSRSKRFKRLIRCTCTPCFTKTNLVICWSRERYCEPKCMDITGKAADVVLSRLWKNRKEQISCLAYGSSPPISPKVQASVPVPLPLNLPPSVNFVDLSLPNSSTAPSTPSLSFIRENVCTLQE</sequence>